<dbReference type="GeneID" id="3346413"/>
<dbReference type="KEGG" id="vg:3346413"/>
<dbReference type="InterPro" id="IPR005006">
    <property type="entry name" value="Poxvirus_J1"/>
</dbReference>
<reference evidence="1 2" key="1">
    <citation type="journal article" date="2005" name="J. Virol.">
        <title>Genome of deerpox virus.</title>
        <authorList>
            <person name="Afonso C.L."/>
            <person name="Delhon G."/>
            <person name="Tulman E.R."/>
            <person name="Lu Z."/>
            <person name="Zsak A."/>
            <person name="Becerra V.M."/>
            <person name="Zsak L."/>
            <person name="Kutish G.F."/>
            <person name="Rock D.L."/>
        </authorList>
    </citation>
    <scope>NUCLEOTIDE SEQUENCE [LARGE SCALE GENOMIC DNA]</scope>
    <source>
        <strain evidence="2">Mule deer/United States/W-848-83/1983</strain>
    </source>
</reference>
<keyword evidence="2" id="KW-1185">Reference proteome</keyword>
<evidence type="ECO:0000313" key="2">
    <source>
        <dbReference type="Proteomes" id="UP000000866"/>
    </source>
</evidence>
<sequence length="150" mass="17585">MDHNKYLLTIFLEDNESFFKYISEQDDETAMSDIENIVNYLDFLLLLLIKSKDKLESIGYFYEPLSEEYQSLIDFSDMKNFRVLYNRIPINVTPESSIELNKGYLSDFVISLMRLKKEFKGSDSVTKTITYIDPRKDISFSNILSILNGK</sequence>
<accession>Q08FS8</accession>
<dbReference type="RefSeq" id="YP_227449.1">
    <property type="nucleotide sequence ID" value="NC_006966.1"/>
</dbReference>
<protein>
    <submittedName>
        <fullName evidence="1">Virion protein</fullName>
    </submittedName>
</protein>
<dbReference type="EMBL" id="AY689436">
    <property type="protein sequence ID" value="ABI99229.1"/>
    <property type="molecule type" value="Genomic_DNA"/>
</dbReference>
<dbReference type="Proteomes" id="UP000000866">
    <property type="component" value="Segment"/>
</dbReference>
<gene>
    <name evidence="1" type="ORF">DpV83gp074</name>
</gene>
<organismHost>
    <name type="scientific">Odocoileus hemionus</name>
    <name type="common">Mule deer</name>
    <name type="synonym">Cervus hemionus</name>
    <dbReference type="NCBI Taxonomy" id="9872"/>
</organismHost>
<name>Q08FS8_DPV83</name>
<evidence type="ECO:0000313" key="1">
    <source>
        <dbReference type="EMBL" id="ABI99229.1"/>
    </source>
</evidence>
<dbReference type="OrthoDB" id="15626at10239"/>
<dbReference type="Pfam" id="PF03338">
    <property type="entry name" value="Pox_J1"/>
    <property type="match status" value="1"/>
</dbReference>
<organism evidence="1 2">
    <name type="scientific">Deerpox virus (strain Mule deer/United States/W-848-83/1983)</name>
    <name type="common">DPV</name>
    <dbReference type="NCBI Taxonomy" id="305674"/>
    <lineage>
        <taxon>Viruses</taxon>
        <taxon>Varidnaviria</taxon>
        <taxon>Bamfordvirae</taxon>
        <taxon>Nucleocytoviricota</taxon>
        <taxon>Pokkesviricetes</taxon>
        <taxon>Chitovirales</taxon>
        <taxon>Poxviridae</taxon>
        <taxon>Chordopoxvirinae</taxon>
        <taxon>Cervidpoxvirus</taxon>
        <taxon>Cervidpoxvirus muledeerpox</taxon>
        <taxon>Mule deerpox virus</taxon>
    </lineage>
</organism>
<proteinExistence type="predicted"/>